<evidence type="ECO:0000256" key="1">
    <source>
        <dbReference type="SAM" id="MobiDB-lite"/>
    </source>
</evidence>
<keyword evidence="2" id="KW-0472">Membrane</keyword>
<keyword evidence="2" id="KW-0812">Transmembrane</keyword>
<comment type="caution">
    <text evidence="3">The sequence shown here is derived from an EMBL/GenBank/DDBJ whole genome shotgun (WGS) entry which is preliminary data.</text>
</comment>
<keyword evidence="4" id="KW-1185">Reference proteome</keyword>
<accession>A0ABQ6HPQ1</accession>
<organism evidence="3 4">
    <name type="scientific">Arsenicicoccus piscis</name>
    <dbReference type="NCBI Taxonomy" id="673954"/>
    <lineage>
        <taxon>Bacteria</taxon>
        <taxon>Bacillati</taxon>
        <taxon>Actinomycetota</taxon>
        <taxon>Actinomycetes</taxon>
        <taxon>Micrococcales</taxon>
        <taxon>Intrasporangiaceae</taxon>
        <taxon>Arsenicicoccus</taxon>
    </lineage>
</organism>
<dbReference type="EMBL" id="BSUJ01000001">
    <property type="protein sequence ID" value="GMA19414.1"/>
    <property type="molecule type" value="Genomic_DNA"/>
</dbReference>
<feature type="transmembrane region" description="Helical" evidence="2">
    <location>
        <begin position="42"/>
        <end position="64"/>
    </location>
</feature>
<keyword evidence="2" id="KW-1133">Transmembrane helix</keyword>
<dbReference type="Proteomes" id="UP001157109">
    <property type="component" value="Unassembled WGS sequence"/>
</dbReference>
<protein>
    <recommendedName>
        <fullName evidence="5">Peptidase MA-like domain-containing protein</fullName>
    </recommendedName>
</protein>
<evidence type="ECO:0008006" key="5">
    <source>
        <dbReference type="Google" id="ProtNLM"/>
    </source>
</evidence>
<name>A0ABQ6HPQ1_9MICO</name>
<proteinExistence type="predicted"/>
<feature type="compositionally biased region" description="Low complexity" evidence="1">
    <location>
        <begin position="12"/>
        <end position="25"/>
    </location>
</feature>
<feature type="region of interest" description="Disordered" evidence="1">
    <location>
        <begin position="1"/>
        <end position="35"/>
    </location>
</feature>
<reference evidence="4" key="1">
    <citation type="journal article" date="2019" name="Int. J. Syst. Evol. Microbiol.">
        <title>The Global Catalogue of Microorganisms (GCM) 10K type strain sequencing project: providing services to taxonomists for standard genome sequencing and annotation.</title>
        <authorList>
            <consortium name="The Broad Institute Genomics Platform"/>
            <consortium name="The Broad Institute Genome Sequencing Center for Infectious Disease"/>
            <person name="Wu L."/>
            <person name="Ma J."/>
        </authorList>
    </citation>
    <scope>NUCLEOTIDE SEQUENCE [LARGE SCALE GENOMIC DNA]</scope>
    <source>
        <strain evidence="4">NBRC 105830</strain>
    </source>
</reference>
<sequence length="486" mass="49976">MGRVTRGDDIDATAAADGTMATDGNDAGGAPGSSAAADRRSLWRGFVVAVVAVLVLTLGVGLLAELVRPGADPRPAGSAGAAAPSPAPTTSNPSTDALASQVQRVLDRRAAALAAGDLAGWLTPLDPAATEFVGRQREAFAVLRELDVRTVRWTVARVLAQTAAGLSRVEVAGEWTVPGVDPAPAPFVTVFTVRSASSAPSSWPSTGSTATSTTISSTISSTPVLVDDDDPGTTRQAFDLTGAQVVRHGRAIVLGTAPSDRLEFYARAADEGLGEVSRVWTPVPTRVLVLAPATGAELRTLSGRVPASGDQVAAVTYGSVAQGRTARGDRVILNPTAWDRLSAAGREIVVTHELTHVSVRASTTHAPPLWVSEGFATWVAYRAHPVDEGRTAGPAVEHARSGEPQQLPAEGAFSSGDVDLAYAQAWTACRYLADRSGPAALVDLSRRVGAGESLAAALHASTGLTEQALVTGWSRSLQSSDSSGPP</sequence>
<gene>
    <name evidence="3" type="ORF">GCM10025862_14350</name>
</gene>
<evidence type="ECO:0000256" key="2">
    <source>
        <dbReference type="SAM" id="Phobius"/>
    </source>
</evidence>
<evidence type="ECO:0000313" key="3">
    <source>
        <dbReference type="EMBL" id="GMA19414.1"/>
    </source>
</evidence>
<evidence type="ECO:0000313" key="4">
    <source>
        <dbReference type="Proteomes" id="UP001157109"/>
    </source>
</evidence>
<feature type="region of interest" description="Disordered" evidence="1">
    <location>
        <begin position="73"/>
        <end position="97"/>
    </location>
</feature>